<proteinExistence type="predicted"/>
<sequence>MLARMTMWSKVFSLREGYAMADPSFRAKVELAVKAATCASFAIFFLGTTPLLVRVVKTEREVAKFEEAFFSGEWKETEEKQRP</sequence>
<gene>
    <name evidence="1" type="ORF">RchiOBHm_Chr5g0006911</name>
</gene>
<dbReference type="Proteomes" id="UP000238479">
    <property type="component" value="Chromosome 5"/>
</dbReference>
<comment type="caution">
    <text evidence="1">The sequence shown here is derived from an EMBL/GenBank/DDBJ whole genome shotgun (WGS) entry which is preliminary data.</text>
</comment>
<dbReference type="Gramene" id="PRQ28801">
    <property type="protein sequence ID" value="PRQ28801"/>
    <property type="gene ID" value="RchiOBHm_Chr5g0006911"/>
</dbReference>
<protein>
    <submittedName>
        <fullName evidence="1">Uncharacterized protein</fullName>
    </submittedName>
</protein>
<evidence type="ECO:0000313" key="2">
    <source>
        <dbReference type="Proteomes" id="UP000238479"/>
    </source>
</evidence>
<keyword evidence="2" id="KW-1185">Reference proteome</keyword>
<reference evidence="1 2" key="1">
    <citation type="journal article" date="2018" name="Nat. Genet.">
        <title>The Rosa genome provides new insights in the design of modern roses.</title>
        <authorList>
            <person name="Bendahmane M."/>
        </authorList>
    </citation>
    <scope>NUCLEOTIDE SEQUENCE [LARGE SCALE GENOMIC DNA]</scope>
    <source>
        <strain evidence="2">cv. Old Blush</strain>
    </source>
</reference>
<evidence type="ECO:0000313" key="1">
    <source>
        <dbReference type="EMBL" id="PRQ28801.1"/>
    </source>
</evidence>
<dbReference type="EMBL" id="PDCK01000043">
    <property type="protein sequence ID" value="PRQ28801.1"/>
    <property type="molecule type" value="Genomic_DNA"/>
</dbReference>
<dbReference type="AlphaFoldDB" id="A0A2P6Q3N2"/>
<organism evidence="1 2">
    <name type="scientific">Rosa chinensis</name>
    <name type="common">China rose</name>
    <dbReference type="NCBI Taxonomy" id="74649"/>
    <lineage>
        <taxon>Eukaryota</taxon>
        <taxon>Viridiplantae</taxon>
        <taxon>Streptophyta</taxon>
        <taxon>Embryophyta</taxon>
        <taxon>Tracheophyta</taxon>
        <taxon>Spermatophyta</taxon>
        <taxon>Magnoliopsida</taxon>
        <taxon>eudicotyledons</taxon>
        <taxon>Gunneridae</taxon>
        <taxon>Pentapetalae</taxon>
        <taxon>rosids</taxon>
        <taxon>fabids</taxon>
        <taxon>Rosales</taxon>
        <taxon>Rosaceae</taxon>
        <taxon>Rosoideae</taxon>
        <taxon>Rosoideae incertae sedis</taxon>
        <taxon>Rosa</taxon>
    </lineage>
</organism>
<name>A0A2P6Q3N2_ROSCH</name>
<accession>A0A2P6Q3N2</accession>